<dbReference type="SUPFAM" id="SSF53448">
    <property type="entry name" value="Nucleotide-diphospho-sugar transferases"/>
    <property type="match status" value="1"/>
</dbReference>
<keyword evidence="2 7" id="KW-0548">Nucleotidyltransferase</keyword>
<dbReference type="PANTHER" id="PTHR46390">
    <property type="entry name" value="MANNOSE-1-PHOSPHATE GUANYLYLTRANSFERASE"/>
    <property type="match status" value="1"/>
</dbReference>
<dbReference type="EMBL" id="UOEE01000245">
    <property type="protein sequence ID" value="VAV97408.1"/>
    <property type="molecule type" value="Genomic_DNA"/>
</dbReference>
<dbReference type="GO" id="GO:0004476">
    <property type="term" value="F:mannose-6-phosphate isomerase activity"/>
    <property type="evidence" value="ECO:0007669"/>
    <property type="project" value="UniProtKB-EC"/>
</dbReference>
<evidence type="ECO:0000259" key="6">
    <source>
        <dbReference type="Pfam" id="PF22640"/>
    </source>
</evidence>
<dbReference type="CDD" id="cd02509">
    <property type="entry name" value="GDP-M1P_Guanylyltransferase"/>
    <property type="match status" value="1"/>
</dbReference>
<dbReference type="Pfam" id="PF00483">
    <property type="entry name" value="NTP_transferase"/>
    <property type="match status" value="1"/>
</dbReference>
<dbReference type="FunFam" id="3.90.550.10:FF:000046">
    <property type="entry name" value="Mannose-1-phosphate guanylyltransferase (GDP)"/>
    <property type="match status" value="1"/>
</dbReference>
<proteinExistence type="predicted"/>
<dbReference type="InterPro" id="IPR029044">
    <property type="entry name" value="Nucleotide-diphossugar_trans"/>
</dbReference>
<keyword evidence="3" id="KW-0547">Nucleotide-binding</keyword>
<dbReference type="EC" id="5.3.1.8" evidence="7"/>
<reference evidence="7" key="1">
    <citation type="submission" date="2018-06" db="EMBL/GenBank/DDBJ databases">
        <authorList>
            <person name="Zhirakovskaya E."/>
        </authorList>
    </citation>
    <scope>NUCLEOTIDE SEQUENCE</scope>
</reference>
<evidence type="ECO:0000256" key="1">
    <source>
        <dbReference type="ARBA" id="ARBA00022679"/>
    </source>
</evidence>
<name>A0A3B0SA69_9ZZZZ</name>
<sequence>MSKPIIVPVIMSGGAGTRLWPLSRQAAPKQMHAIFGARTLLQETIARVPTDTGFAPPMVVCAQPHIGQVQQQLADIGVQPSQIIAEPMPRNTAPCAMIAALAVAEKFGDEALVLLLAADHFIADPMAFRRAVHLGASTASNGHILTFGPQPTRPETGYGYLLAGKTVADGVFELDSFVEKPDLQTAKNWLKDGRYLWNSGMFLFPAKLMQEQINRHRPAIAKASQQAWKHASRQADNLILDAAAFAQCPAESVDNAVMENTQHGAVIPLDAGWSDVGSWLAIYELAQKDEAGNASTGEVVHLDAKNCLFHANGIRIAAVGVTDLAIVTTKNAVLVLPLDQAQKTKDIVALLDENEL</sequence>
<dbReference type="NCBIfam" id="TIGR01479">
    <property type="entry name" value="GMP_PMI"/>
    <property type="match status" value="1"/>
</dbReference>
<dbReference type="GO" id="GO:0009298">
    <property type="term" value="P:GDP-mannose biosynthetic process"/>
    <property type="evidence" value="ECO:0007669"/>
    <property type="project" value="TreeGrafter"/>
</dbReference>
<keyword evidence="4" id="KW-0342">GTP-binding</keyword>
<evidence type="ECO:0000256" key="4">
    <source>
        <dbReference type="ARBA" id="ARBA00023134"/>
    </source>
</evidence>
<organism evidence="7">
    <name type="scientific">hydrothermal vent metagenome</name>
    <dbReference type="NCBI Taxonomy" id="652676"/>
    <lineage>
        <taxon>unclassified sequences</taxon>
        <taxon>metagenomes</taxon>
        <taxon>ecological metagenomes</taxon>
    </lineage>
</organism>
<protein>
    <submittedName>
        <fullName evidence="7">Mannose-1-phosphate guanylyltransferase / Mannose-6-phosphate isomerase</fullName>
        <ecNumber evidence="7">2.7.7.13</ecNumber>
        <ecNumber evidence="7">5.3.1.8</ecNumber>
    </submittedName>
</protein>
<dbReference type="GO" id="GO:0004475">
    <property type="term" value="F:mannose-1-phosphate guanylyltransferase (GTP) activity"/>
    <property type="evidence" value="ECO:0007669"/>
    <property type="project" value="UniProtKB-EC"/>
</dbReference>
<evidence type="ECO:0000256" key="3">
    <source>
        <dbReference type="ARBA" id="ARBA00022741"/>
    </source>
</evidence>
<dbReference type="SUPFAM" id="SSF159283">
    <property type="entry name" value="Guanosine diphospho-D-mannose pyrophosphorylase/mannose-6-phosphate isomerase linker domain"/>
    <property type="match status" value="1"/>
</dbReference>
<dbReference type="GO" id="GO:0000271">
    <property type="term" value="P:polysaccharide biosynthetic process"/>
    <property type="evidence" value="ECO:0007669"/>
    <property type="project" value="InterPro"/>
</dbReference>
<dbReference type="PANTHER" id="PTHR46390:SF1">
    <property type="entry name" value="MANNOSE-1-PHOSPHATE GUANYLYLTRANSFERASE"/>
    <property type="match status" value="1"/>
</dbReference>
<dbReference type="Pfam" id="PF22640">
    <property type="entry name" value="ManC_GMP_beta-helix"/>
    <property type="match status" value="1"/>
</dbReference>
<dbReference type="InterPro" id="IPR051161">
    <property type="entry name" value="Mannose-6P_isomerase_type2"/>
</dbReference>
<keyword evidence="7" id="KW-0413">Isomerase</keyword>
<dbReference type="InterPro" id="IPR005835">
    <property type="entry name" value="NTP_transferase_dom"/>
</dbReference>
<accession>A0A3B0SA69</accession>
<dbReference type="AlphaFoldDB" id="A0A3B0SA69"/>
<gene>
    <name evidence="7" type="ORF">MNBD_ALPHA06-88</name>
</gene>
<dbReference type="InterPro" id="IPR006375">
    <property type="entry name" value="Man1P_GuaTrfase/Man6P_Isoase"/>
</dbReference>
<feature type="domain" description="Nucleotidyl transferase" evidence="5">
    <location>
        <begin position="8"/>
        <end position="290"/>
    </location>
</feature>
<dbReference type="InterPro" id="IPR049577">
    <property type="entry name" value="GMPP_N"/>
</dbReference>
<dbReference type="EC" id="2.7.7.13" evidence="7"/>
<evidence type="ECO:0000313" key="7">
    <source>
        <dbReference type="EMBL" id="VAV97408.1"/>
    </source>
</evidence>
<dbReference type="InterPro" id="IPR054566">
    <property type="entry name" value="ManC/GMP-like_b-helix"/>
</dbReference>
<keyword evidence="1 7" id="KW-0808">Transferase</keyword>
<evidence type="ECO:0000256" key="2">
    <source>
        <dbReference type="ARBA" id="ARBA00022695"/>
    </source>
</evidence>
<feature type="domain" description="MannoseP isomerase/GMP-like beta-helix" evidence="6">
    <location>
        <begin position="297"/>
        <end position="349"/>
    </location>
</feature>
<evidence type="ECO:0000259" key="5">
    <source>
        <dbReference type="Pfam" id="PF00483"/>
    </source>
</evidence>
<dbReference type="Gene3D" id="3.90.550.10">
    <property type="entry name" value="Spore Coat Polysaccharide Biosynthesis Protein SpsA, Chain A"/>
    <property type="match status" value="1"/>
</dbReference>
<dbReference type="GO" id="GO:0005525">
    <property type="term" value="F:GTP binding"/>
    <property type="evidence" value="ECO:0007669"/>
    <property type="project" value="UniProtKB-KW"/>
</dbReference>